<name>A0ABQ3G750_9BURK</name>
<dbReference type="CDD" id="cd07012">
    <property type="entry name" value="PBP2_Bug_TTT"/>
    <property type="match status" value="1"/>
</dbReference>
<dbReference type="EMBL" id="BMYK01000014">
    <property type="protein sequence ID" value="GHC91580.1"/>
    <property type="molecule type" value="Genomic_DNA"/>
</dbReference>
<comment type="similarity">
    <text evidence="1">Belongs to the UPF0065 (bug) family.</text>
</comment>
<proteinExistence type="inferred from homology"/>
<comment type="caution">
    <text evidence="3">The sequence shown here is derived from an EMBL/GenBank/DDBJ whole genome shotgun (WGS) entry which is preliminary data.</text>
</comment>
<dbReference type="Gene3D" id="3.40.190.150">
    <property type="entry name" value="Bordetella uptake gene, domain 1"/>
    <property type="match status" value="1"/>
</dbReference>
<evidence type="ECO:0000313" key="4">
    <source>
        <dbReference type="Proteomes" id="UP000626210"/>
    </source>
</evidence>
<dbReference type="SUPFAM" id="SSF53850">
    <property type="entry name" value="Periplasmic binding protein-like II"/>
    <property type="match status" value="1"/>
</dbReference>
<evidence type="ECO:0000256" key="1">
    <source>
        <dbReference type="ARBA" id="ARBA00006987"/>
    </source>
</evidence>
<organism evidence="3 4">
    <name type="scientific">Pseudorhodoferax aquiterrae</name>
    <dbReference type="NCBI Taxonomy" id="747304"/>
    <lineage>
        <taxon>Bacteria</taxon>
        <taxon>Pseudomonadati</taxon>
        <taxon>Pseudomonadota</taxon>
        <taxon>Betaproteobacteria</taxon>
        <taxon>Burkholderiales</taxon>
        <taxon>Comamonadaceae</taxon>
    </lineage>
</organism>
<dbReference type="Pfam" id="PF03401">
    <property type="entry name" value="TctC"/>
    <property type="match status" value="1"/>
</dbReference>
<keyword evidence="2" id="KW-0732">Signal</keyword>
<feature type="chain" id="PRO_5046729727" description="Tripartite tricarboxylate transporter substrate binding protein" evidence="2">
    <location>
        <begin position="27"/>
        <end position="324"/>
    </location>
</feature>
<accession>A0ABQ3G750</accession>
<dbReference type="PANTHER" id="PTHR42928">
    <property type="entry name" value="TRICARBOXYLATE-BINDING PROTEIN"/>
    <property type="match status" value="1"/>
</dbReference>
<dbReference type="Gene3D" id="3.40.190.10">
    <property type="entry name" value="Periplasmic binding protein-like II"/>
    <property type="match status" value="1"/>
</dbReference>
<gene>
    <name evidence="3" type="ORF">GCM10007320_40720</name>
</gene>
<dbReference type="InterPro" id="IPR005064">
    <property type="entry name" value="BUG"/>
</dbReference>
<dbReference type="RefSeq" id="WP_189688727.1">
    <property type="nucleotide sequence ID" value="NZ_BMYK01000014.1"/>
</dbReference>
<feature type="signal peptide" evidence="2">
    <location>
        <begin position="1"/>
        <end position="26"/>
    </location>
</feature>
<evidence type="ECO:0008006" key="5">
    <source>
        <dbReference type="Google" id="ProtNLM"/>
    </source>
</evidence>
<evidence type="ECO:0000313" key="3">
    <source>
        <dbReference type="EMBL" id="GHC91580.1"/>
    </source>
</evidence>
<keyword evidence="4" id="KW-1185">Reference proteome</keyword>
<dbReference type="Proteomes" id="UP000626210">
    <property type="component" value="Unassembled WGS sequence"/>
</dbReference>
<dbReference type="PANTHER" id="PTHR42928:SF5">
    <property type="entry name" value="BLR1237 PROTEIN"/>
    <property type="match status" value="1"/>
</dbReference>
<dbReference type="InterPro" id="IPR042100">
    <property type="entry name" value="Bug_dom1"/>
</dbReference>
<sequence length="324" mass="33235">MTLRSVFTRRAFAGCALALAALAAHAEAPKPWPTAKPITWIVGFVPGGSVDVLTRAVARVVADRIGQSIVVDNRPGASGALALQYAARAGSDGYTLVTVPGPVLHAQRQPEIGRELAAVALLSQGPIVFVGAAAGTPPQLKDLIAAMKKEPDRWNFASSGTGTGQHLAGELFNTMAGTRMVHVPYKGGGQAVTDVVGGQVSLGMLGVTPVLAQIKAGKLRAYAVTTPFRIPSLPDVPTMAEAGLKGYDATQFFVAAVPAGTDAAVVGKLHAAIAAALTTPEVKAALEAAGQLPGSLSPAQTQDFVVQSLSKFNALAHRSNITLQ</sequence>
<protein>
    <recommendedName>
        <fullName evidence="5">Tripartite tricarboxylate transporter substrate binding protein</fullName>
    </recommendedName>
</protein>
<dbReference type="PIRSF" id="PIRSF017082">
    <property type="entry name" value="YflP"/>
    <property type="match status" value="1"/>
</dbReference>
<reference evidence="4" key="1">
    <citation type="journal article" date="2019" name="Int. J. Syst. Evol. Microbiol.">
        <title>The Global Catalogue of Microorganisms (GCM) 10K type strain sequencing project: providing services to taxonomists for standard genome sequencing and annotation.</title>
        <authorList>
            <consortium name="The Broad Institute Genomics Platform"/>
            <consortium name="The Broad Institute Genome Sequencing Center for Infectious Disease"/>
            <person name="Wu L."/>
            <person name="Ma J."/>
        </authorList>
    </citation>
    <scope>NUCLEOTIDE SEQUENCE [LARGE SCALE GENOMIC DNA]</scope>
    <source>
        <strain evidence="4">KCTC 23314</strain>
    </source>
</reference>
<evidence type="ECO:0000256" key="2">
    <source>
        <dbReference type="SAM" id="SignalP"/>
    </source>
</evidence>